<feature type="region of interest" description="Disordered" evidence="1">
    <location>
        <begin position="1"/>
        <end position="24"/>
    </location>
</feature>
<reference evidence="2" key="2">
    <citation type="submission" date="2020-09" db="EMBL/GenBank/DDBJ databases">
        <authorList>
            <consortium name="NCBI Pathogen Detection Project"/>
        </authorList>
    </citation>
    <scope>NUCLEOTIDE SEQUENCE</scope>
    <source>
        <strain evidence="2">489-16</strain>
    </source>
</reference>
<evidence type="ECO:0000313" key="2">
    <source>
        <dbReference type="EMBL" id="HAN4356632.1"/>
    </source>
</evidence>
<dbReference type="AlphaFoldDB" id="A0AAN5H2B3"/>
<reference evidence="2" key="1">
    <citation type="journal article" date="2018" name="Genome Biol.">
        <title>SKESA: strategic k-mer extension for scrupulous assemblies.</title>
        <authorList>
            <person name="Souvorov A."/>
            <person name="Agarwala R."/>
            <person name="Lipman D.J."/>
        </authorList>
    </citation>
    <scope>NUCLEOTIDE SEQUENCE</scope>
    <source>
        <strain evidence="2">489-16</strain>
    </source>
</reference>
<dbReference type="EMBL" id="DABUHV010000111">
    <property type="protein sequence ID" value="HAN4356632.1"/>
    <property type="molecule type" value="Genomic_DNA"/>
</dbReference>
<protein>
    <submittedName>
        <fullName evidence="2">Ash family protein</fullName>
    </submittedName>
</protein>
<evidence type="ECO:0000313" key="3">
    <source>
        <dbReference type="Proteomes" id="UP000859822"/>
    </source>
</evidence>
<evidence type="ECO:0000256" key="1">
    <source>
        <dbReference type="SAM" id="MobiDB-lite"/>
    </source>
</evidence>
<name>A0AAN5H2B3_ECOLX</name>
<gene>
    <name evidence="2" type="ORF">IFC14_005264</name>
</gene>
<organism evidence="2 3">
    <name type="scientific">Escherichia coli</name>
    <dbReference type="NCBI Taxonomy" id="562"/>
    <lineage>
        <taxon>Bacteria</taxon>
        <taxon>Pseudomonadati</taxon>
        <taxon>Pseudomonadota</taxon>
        <taxon>Gammaproteobacteria</taxon>
        <taxon>Enterobacterales</taxon>
        <taxon>Enterobacteriaceae</taxon>
        <taxon>Escherichia</taxon>
    </lineage>
</organism>
<dbReference type="InterPro" id="IPR018880">
    <property type="entry name" value="Phage_P4_Ash"/>
</dbReference>
<comment type="caution">
    <text evidence="2">The sequence shown here is derived from an EMBL/GenBank/DDBJ whole genome shotgun (WGS) entry which is preliminary data.</text>
</comment>
<proteinExistence type="predicted"/>
<dbReference type="Proteomes" id="UP000859822">
    <property type="component" value="Unassembled WGS sequence"/>
</dbReference>
<feature type="non-terminal residue" evidence="2">
    <location>
        <position position="257"/>
    </location>
</feature>
<accession>A0AAN5H2B3</accession>
<sequence>MLTAQKKTFSLAGMSPKSSNMTAKSGINTADTSKAYHFMVVGADALTMSEITVDGVSVEKVSGCAREFLVVDDLFCSRSDSTKIFVRTRDVNEMSAMYCASGSSNSEFSESIKKSLPLCGNTVYGYKAPHKTGAGIRTPQAIEAIHDAPASFFVSAHTHTLSMVGCMGLTSVRLVSLIASSPNPVQSTASELRTSGGGYKPSIKEAATCWLLPLPKNRNLSGLSPQFAAIARQLPPKFIILLPSLNAMLAVLWCAIT</sequence>
<dbReference type="Pfam" id="PF10554">
    <property type="entry name" value="Phage_ASH"/>
    <property type="match status" value="1"/>
</dbReference>